<feature type="region of interest" description="Disordered" evidence="8">
    <location>
        <begin position="31"/>
        <end position="57"/>
    </location>
</feature>
<feature type="transmembrane region" description="Helical" evidence="9">
    <location>
        <begin position="269"/>
        <end position="286"/>
    </location>
</feature>
<dbReference type="PANTHER" id="PTHR14969:SF28">
    <property type="entry name" value="DIHYDROSPHINGOSINE 1-PHOSPHATE PHOSPHATASE LCB3-RELATED"/>
    <property type="match status" value="1"/>
</dbReference>
<dbReference type="InterPro" id="IPR000326">
    <property type="entry name" value="PAP2/HPO"/>
</dbReference>
<evidence type="ECO:0000313" key="11">
    <source>
        <dbReference type="EMBL" id="OWF36296.1"/>
    </source>
</evidence>
<keyword evidence="6 9" id="KW-0472">Membrane</keyword>
<dbReference type="GO" id="GO:0006670">
    <property type="term" value="P:sphingosine metabolic process"/>
    <property type="evidence" value="ECO:0007669"/>
    <property type="project" value="TreeGrafter"/>
</dbReference>
<comment type="subcellular location">
    <subcellularLocation>
        <location evidence="1">Endoplasmic reticulum membrane</location>
        <topology evidence="1">Multi-pass membrane protein</topology>
    </subcellularLocation>
</comment>
<dbReference type="EMBL" id="NEDP02076645">
    <property type="protein sequence ID" value="OWF36296.1"/>
    <property type="molecule type" value="Genomic_DNA"/>
</dbReference>
<evidence type="ECO:0000256" key="4">
    <source>
        <dbReference type="ARBA" id="ARBA00022824"/>
    </source>
</evidence>
<evidence type="ECO:0000256" key="7">
    <source>
        <dbReference type="ARBA" id="ARBA00038324"/>
    </source>
</evidence>
<reference evidence="11 12" key="1">
    <citation type="journal article" date="2017" name="Nat. Ecol. Evol.">
        <title>Scallop genome provides insights into evolution of bilaterian karyotype and development.</title>
        <authorList>
            <person name="Wang S."/>
            <person name="Zhang J."/>
            <person name="Jiao W."/>
            <person name="Li J."/>
            <person name="Xun X."/>
            <person name="Sun Y."/>
            <person name="Guo X."/>
            <person name="Huan P."/>
            <person name="Dong B."/>
            <person name="Zhang L."/>
            <person name="Hu X."/>
            <person name="Sun X."/>
            <person name="Wang J."/>
            <person name="Zhao C."/>
            <person name="Wang Y."/>
            <person name="Wang D."/>
            <person name="Huang X."/>
            <person name="Wang R."/>
            <person name="Lv J."/>
            <person name="Li Y."/>
            <person name="Zhang Z."/>
            <person name="Liu B."/>
            <person name="Lu W."/>
            <person name="Hui Y."/>
            <person name="Liang J."/>
            <person name="Zhou Z."/>
            <person name="Hou R."/>
            <person name="Li X."/>
            <person name="Liu Y."/>
            <person name="Li H."/>
            <person name="Ning X."/>
            <person name="Lin Y."/>
            <person name="Zhao L."/>
            <person name="Xing Q."/>
            <person name="Dou J."/>
            <person name="Li Y."/>
            <person name="Mao J."/>
            <person name="Guo H."/>
            <person name="Dou H."/>
            <person name="Li T."/>
            <person name="Mu C."/>
            <person name="Jiang W."/>
            <person name="Fu Q."/>
            <person name="Fu X."/>
            <person name="Miao Y."/>
            <person name="Liu J."/>
            <person name="Yu Q."/>
            <person name="Li R."/>
            <person name="Liao H."/>
            <person name="Li X."/>
            <person name="Kong Y."/>
            <person name="Jiang Z."/>
            <person name="Chourrout D."/>
            <person name="Li R."/>
            <person name="Bao Z."/>
        </authorList>
    </citation>
    <scope>NUCLEOTIDE SEQUENCE [LARGE SCALE GENOMIC DNA]</scope>
    <source>
        <strain evidence="11 12">PY_sf001</strain>
    </source>
</reference>
<dbReference type="AlphaFoldDB" id="A0A210PIP2"/>
<dbReference type="Pfam" id="PF01569">
    <property type="entry name" value="PAP2"/>
    <property type="match status" value="1"/>
</dbReference>
<evidence type="ECO:0000256" key="9">
    <source>
        <dbReference type="SAM" id="Phobius"/>
    </source>
</evidence>
<feature type="transmembrane region" description="Helical" evidence="9">
    <location>
        <begin position="236"/>
        <end position="257"/>
    </location>
</feature>
<dbReference type="Proteomes" id="UP000242188">
    <property type="component" value="Unassembled WGS sequence"/>
</dbReference>
<dbReference type="SUPFAM" id="SSF48317">
    <property type="entry name" value="Acid phosphatase/Vanadium-dependent haloperoxidase"/>
    <property type="match status" value="1"/>
</dbReference>
<dbReference type="GO" id="GO:0042392">
    <property type="term" value="F:sphingosine-1-phosphate phosphatase activity"/>
    <property type="evidence" value="ECO:0007669"/>
    <property type="project" value="TreeGrafter"/>
</dbReference>
<feature type="transmembrane region" description="Helical" evidence="9">
    <location>
        <begin position="210"/>
        <end position="230"/>
    </location>
</feature>
<comment type="caution">
    <text evidence="11">The sequence shown here is derived from an EMBL/GenBank/DDBJ whole genome shotgun (WGS) entry which is preliminary data.</text>
</comment>
<evidence type="ECO:0000256" key="5">
    <source>
        <dbReference type="ARBA" id="ARBA00022989"/>
    </source>
</evidence>
<dbReference type="GO" id="GO:0005789">
    <property type="term" value="C:endoplasmic reticulum membrane"/>
    <property type="evidence" value="ECO:0007669"/>
    <property type="project" value="UniProtKB-SubCell"/>
</dbReference>
<comment type="similarity">
    <text evidence="7">Belongs to the type 2 lipid phosphate phosphatase family.</text>
</comment>
<keyword evidence="12" id="KW-1185">Reference proteome</keyword>
<keyword evidence="4" id="KW-0256">Endoplasmic reticulum</keyword>
<name>A0A210PIP2_MIZYE</name>
<evidence type="ECO:0000256" key="2">
    <source>
        <dbReference type="ARBA" id="ARBA00022692"/>
    </source>
</evidence>
<protein>
    <submittedName>
        <fullName evidence="11">Sphingosine-1-phosphate phosphatase 1</fullName>
    </submittedName>
</protein>
<evidence type="ECO:0000259" key="10">
    <source>
        <dbReference type="SMART" id="SM00014"/>
    </source>
</evidence>
<organism evidence="11 12">
    <name type="scientific">Mizuhopecten yessoensis</name>
    <name type="common">Japanese scallop</name>
    <name type="synonym">Patinopecten yessoensis</name>
    <dbReference type="NCBI Taxonomy" id="6573"/>
    <lineage>
        <taxon>Eukaryota</taxon>
        <taxon>Metazoa</taxon>
        <taxon>Spiralia</taxon>
        <taxon>Lophotrochozoa</taxon>
        <taxon>Mollusca</taxon>
        <taxon>Bivalvia</taxon>
        <taxon>Autobranchia</taxon>
        <taxon>Pteriomorphia</taxon>
        <taxon>Pectinida</taxon>
        <taxon>Pectinoidea</taxon>
        <taxon>Pectinidae</taxon>
        <taxon>Mizuhopecten</taxon>
    </lineage>
</organism>
<feature type="domain" description="Phosphatidic acid phosphatase type 2/haloperoxidase" evidence="10">
    <location>
        <begin position="136"/>
        <end position="254"/>
    </location>
</feature>
<feature type="transmembrane region" description="Helical" evidence="9">
    <location>
        <begin position="181"/>
        <end position="203"/>
    </location>
</feature>
<evidence type="ECO:0000256" key="1">
    <source>
        <dbReference type="ARBA" id="ARBA00004477"/>
    </source>
</evidence>
<dbReference type="STRING" id="6573.A0A210PIP2"/>
<keyword evidence="3" id="KW-0378">Hydrolase</keyword>
<evidence type="ECO:0000256" key="8">
    <source>
        <dbReference type="SAM" id="MobiDB-lite"/>
    </source>
</evidence>
<evidence type="ECO:0000313" key="12">
    <source>
        <dbReference type="Proteomes" id="UP000242188"/>
    </source>
</evidence>
<dbReference type="SMART" id="SM00014">
    <property type="entry name" value="acidPPc"/>
    <property type="match status" value="1"/>
</dbReference>
<accession>A0A210PIP2</accession>
<dbReference type="PANTHER" id="PTHR14969">
    <property type="entry name" value="SPHINGOSINE-1-PHOSPHATE PHOSPHOHYDROLASE"/>
    <property type="match status" value="1"/>
</dbReference>
<dbReference type="CDD" id="cd03388">
    <property type="entry name" value="PAP2_SPPase1"/>
    <property type="match status" value="1"/>
</dbReference>
<dbReference type="Gene3D" id="1.20.144.10">
    <property type="entry name" value="Phosphatidic acid phosphatase type 2/haloperoxidase"/>
    <property type="match status" value="1"/>
</dbReference>
<feature type="transmembrane region" description="Helical" evidence="9">
    <location>
        <begin position="346"/>
        <end position="368"/>
    </location>
</feature>
<keyword evidence="2 9" id="KW-0812">Transmembrane</keyword>
<evidence type="ECO:0000256" key="3">
    <source>
        <dbReference type="ARBA" id="ARBA00022801"/>
    </source>
</evidence>
<dbReference type="OrthoDB" id="301434at2759"/>
<feature type="transmembrane region" description="Helical" evidence="9">
    <location>
        <begin position="106"/>
        <end position="125"/>
    </location>
</feature>
<dbReference type="InterPro" id="IPR036938">
    <property type="entry name" value="PAP2/HPO_sf"/>
</dbReference>
<keyword evidence="5 9" id="KW-1133">Transmembrane helix</keyword>
<sequence length="432" mass="48599">MDLLKDLNNPELTAKFQRFCGVHYTRKESSRCGSNGEMTERSGGTFKPAELSTSTAEQTTPLKNNLACDGLQKRNKNQMLKNEDDWEKSNDPPATDISEYTIKYRLLLHFFTIASSLGNEAFYLLFYPCCYWNCDSLLIRQTALVWCLCMWVGQGTKDSLMLPRPSAPPVVRLETYYLQEYAMPSTHAMSATAIPVVLAYLIISRYQVSAPALIVAAVVWCSMVCLSRLYLGVHSVLDILAGVVFSLVVIVLTTPYVADFDWYQQTHPFAPLVIFISSLAMCTVFYPSSKTGDVYTYNTRGDAVQIVAVLAGVGLGAWTNLHLGFTNVDDNKTDLLYEVELPTLKIFAISVLRFFVGTVILFTMQYLLKSPLVRFFSYMLGLEKPEKKNPQVEVGMRMVAWISAQVCFIYVLCENADGLNVKDFDTRLPEEI</sequence>
<proteinExistence type="inferred from homology"/>
<evidence type="ECO:0000256" key="6">
    <source>
        <dbReference type="ARBA" id="ARBA00023136"/>
    </source>
</evidence>
<gene>
    <name evidence="11" type="ORF">KP79_PYT19920</name>
</gene>
<feature type="transmembrane region" description="Helical" evidence="9">
    <location>
        <begin position="306"/>
        <end position="325"/>
    </location>
</feature>